<keyword evidence="2" id="KW-1185">Reference proteome</keyword>
<dbReference type="EMBL" id="SRZB01000014">
    <property type="protein sequence ID" value="TGX98759.1"/>
    <property type="molecule type" value="Genomic_DNA"/>
</dbReference>
<gene>
    <name evidence="1" type="ORF">E5357_08045</name>
</gene>
<evidence type="ECO:0000313" key="2">
    <source>
        <dbReference type="Proteomes" id="UP000307720"/>
    </source>
</evidence>
<proteinExistence type="predicted"/>
<dbReference type="Proteomes" id="UP000307720">
    <property type="component" value="Unassembled WGS sequence"/>
</dbReference>
<organism evidence="1 2">
    <name type="scientific">Hominisplanchenecus murintestinalis</name>
    <dbReference type="NCBI Taxonomy" id="2941517"/>
    <lineage>
        <taxon>Bacteria</taxon>
        <taxon>Bacillati</taxon>
        <taxon>Bacillota</taxon>
        <taxon>Clostridia</taxon>
        <taxon>Lachnospirales</taxon>
        <taxon>Lachnospiraceae</taxon>
        <taxon>Hominisplanchenecus</taxon>
    </lineage>
</organism>
<name>A0AC61R1E7_9FIRM</name>
<comment type="caution">
    <text evidence="1">The sequence shown here is derived from an EMBL/GenBank/DDBJ whole genome shotgun (WGS) entry which is preliminary data.</text>
</comment>
<evidence type="ECO:0000313" key="1">
    <source>
        <dbReference type="EMBL" id="TGX98759.1"/>
    </source>
</evidence>
<sequence>MGITDIFKTKQFKSDAERLADENAYLKSLLTPEMQHAHQIRDEILRLNTEKQHLEKELSDVRKDYDKLNHSVDSLDTAIREKQKYLVILDDEMLYQEFGLYTPVYNLMNSEAYKDRLQVVRQNQKLMIKNNTASSFPTNFTYNNSLAQGKKLVADNVKQILRAFNNECEAIIDKVKFNNVESIRKRIIKSCEDLNKLNSKMHIAITPSYLDLKLQEMNLCYEYAMKKQEEKEETRRIREEQREAQKLQREIDEARKKSEKERTHYSNALQRILSQMEHASVTERELLESRRTEIENQLSTIENELRQIDYRQANQKAGYVYIISNIGSFGKDIYKIGMTRRLEPTDRVDELGDASVPFTFDIHAMIFSDDAPALEAALHRAFDSKKVNMVNTRREFFHVTLEEIEEVVRKNYDKTVEFVKTPAAEQYRESQMIRRGIGVPELEHQEVEVSDIVPARQQISRAVPQNQQSCSKGANLATPSSNLKQKRTYSSKEILRTKWGTYKIPEPYKVDFTRGPRHDLTKIAD</sequence>
<accession>A0AC61R1E7</accession>
<protein>
    <submittedName>
        <fullName evidence="1">DUF4041 domain-containing protein</fullName>
    </submittedName>
</protein>
<reference evidence="1" key="1">
    <citation type="submission" date="2019-04" db="EMBL/GenBank/DDBJ databases">
        <title>Microbes associate with the intestines of laboratory mice.</title>
        <authorList>
            <person name="Navarre W."/>
            <person name="Wong E."/>
            <person name="Huang K."/>
            <person name="Tropini C."/>
            <person name="Ng K."/>
            <person name="Yu B."/>
        </authorList>
    </citation>
    <scope>NUCLEOTIDE SEQUENCE</scope>
    <source>
        <strain evidence="1">NM72_1-8</strain>
    </source>
</reference>